<comment type="caution">
    <text evidence="2">The sequence shown here is derived from an EMBL/GenBank/DDBJ whole genome shotgun (WGS) entry which is preliminary data.</text>
</comment>
<proteinExistence type="predicted"/>
<evidence type="ECO:0000313" key="3">
    <source>
        <dbReference type="Proteomes" id="UP001250538"/>
    </source>
</evidence>
<protein>
    <submittedName>
        <fullName evidence="2">Uncharacterized protein</fullName>
    </submittedName>
</protein>
<feature type="transmembrane region" description="Helical" evidence="1">
    <location>
        <begin position="28"/>
        <end position="49"/>
    </location>
</feature>
<accession>A0AAJ2N4P3</accession>
<dbReference type="EMBL" id="JAVYAA010000003">
    <property type="protein sequence ID" value="MDT8977802.1"/>
    <property type="molecule type" value="Genomic_DNA"/>
</dbReference>
<dbReference type="RefSeq" id="WP_174810504.1">
    <property type="nucleotide sequence ID" value="NZ_JAVYAA010000003.1"/>
</dbReference>
<evidence type="ECO:0000313" key="2">
    <source>
        <dbReference type="EMBL" id="MDT8977802.1"/>
    </source>
</evidence>
<sequence length="55" mass="6011">METTKVPLPLPEYGVDQTLANSTLLGNLGLFVITTAFLVVLGWMVKLALEPKHET</sequence>
<name>A0AAJ2N4P3_9BACL</name>
<dbReference type="Proteomes" id="UP001250538">
    <property type="component" value="Unassembled WGS sequence"/>
</dbReference>
<gene>
    <name evidence="2" type="ORF">RQP50_16320</name>
</gene>
<dbReference type="AlphaFoldDB" id="A0AAJ2N4P3"/>
<keyword evidence="3" id="KW-1185">Reference proteome</keyword>
<keyword evidence="1" id="KW-1133">Transmembrane helix</keyword>
<evidence type="ECO:0000256" key="1">
    <source>
        <dbReference type="SAM" id="Phobius"/>
    </source>
</evidence>
<organism evidence="2 3">
    <name type="scientific">Paenibacillus suaedae</name>
    <dbReference type="NCBI Taxonomy" id="3077233"/>
    <lineage>
        <taxon>Bacteria</taxon>
        <taxon>Bacillati</taxon>
        <taxon>Bacillota</taxon>
        <taxon>Bacilli</taxon>
        <taxon>Bacillales</taxon>
        <taxon>Paenibacillaceae</taxon>
        <taxon>Paenibacillus</taxon>
    </lineage>
</organism>
<keyword evidence="1" id="KW-0472">Membrane</keyword>
<reference evidence="3" key="1">
    <citation type="submission" date="2023-09" db="EMBL/GenBank/DDBJ databases">
        <title>Paenibacillus sp. chi10 Genome sequencing and assembly.</title>
        <authorList>
            <person name="Kim I."/>
        </authorList>
    </citation>
    <scope>NUCLEOTIDE SEQUENCE [LARGE SCALE GENOMIC DNA]</scope>
    <source>
        <strain evidence="3">chi10</strain>
    </source>
</reference>
<keyword evidence="1" id="KW-0812">Transmembrane</keyword>